<proteinExistence type="predicted"/>
<name>A0AAD6NM94_DREDA</name>
<feature type="compositionally biased region" description="Basic and acidic residues" evidence="1">
    <location>
        <begin position="37"/>
        <end position="55"/>
    </location>
</feature>
<evidence type="ECO:0000313" key="3">
    <source>
        <dbReference type="Proteomes" id="UP001221413"/>
    </source>
</evidence>
<protein>
    <submittedName>
        <fullName evidence="2">Uncharacterized protein</fullName>
    </submittedName>
</protein>
<comment type="caution">
    <text evidence="2">The sequence shown here is derived from an EMBL/GenBank/DDBJ whole genome shotgun (WGS) entry which is preliminary data.</text>
</comment>
<evidence type="ECO:0000313" key="2">
    <source>
        <dbReference type="EMBL" id="KAJ6262028.1"/>
    </source>
</evidence>
<feature type="region of interest" description="Disordered" evidence="1">
    <location>
        <begin position="1"/>
        <end position="74"/>
    </location>
</feature>
<sequence length="109" mass="12120">MPSSSLTEIPARKASQCQYQSQVRREKQTSAPFTTILHEDKGEDAIRMASDERRGSARSNSSQSTEKPRKKKKSIWCVCNSEINTSLFPVSIAPSSRELSAAECADRNI</sequence>
<dbReference type="EMBL" id="JAQGDS010000003">
    <property type="protein sequence ID" value="KAJ6262028.1"/>
    <property type="molecule type" value="Genomic_DNA"/>
</dbReference>
<keyword evidence="3" id="KW-1185">Reference proteome</keyword>
<gene>
    <name evidence="2" type="ORF">Dda_2830</name>
</gene>
<accession>A0AAD6NM94</accession>
<evidence type="ECO:0000256" key="1">
    <source>
        <dbReference type="SAM" id="MobiDB-lite"/>
    </source>
</evidence>
<dbReference type="Proteomes" id="UP001221413">
    <property type="component" value="Unassembled WGS sequence"/>
</dbReference>
<dbReference type="AlphaFoldDB" id="A0AAD6NM94"/>
<reference evidence="2" key="1">
    <citation type="submission" date="2023-01" db="EMBL/GenBank/DDBJ databases">
        <title>The chitinases involved in constricting ring structure development in the nematode-trapping fungus Drechslerella dactyloides.</title>
        <authorList>
            <person name="Wang R."/>
            <person name="Zhang L."/>
            <person name="Tang P."/>
            <person name="Li S."/>
            <person name="Liang L."/>
        </authorList>
    </citation>
    <scope>NUCLEOTIDE SEQUENCE</scope>
    <source>
        <strain evidence="2">YMF1.00031</strain>
    </source>
</reference>
<organism evidence="2 3">
    <name type="scientific">Drechslerella dactyloides</name>
    <name type="common">Nematode-trapping fungus</name>
    <name type="synonym">Arthrobotrys dactyloides</name>
    <dbReference type="NCBI Taxonomy" id="74499"/>
    <lineage>
        <taxon>Eukaryota</taxon>
        <taxon>Fungi</taxon>
        <taxon>Dikarya</taxon>
        <taxon>Ascomycota</taxon>
        <taxon>Pezizomycotina</taxon>
        <taxon>Orbiliomycetes</taxon>
        <taxon>Orbiliales</taxon>
        <taxon>Orbiliaceae</taxon>
        <taxon>Drechslerella</taxon>
    </lineage>
</organism>